<dbReference type="InterPro" id="IPR001633">
    <property type="entry name" value="EAL_dom"/>
</dbReference>
<protein>
    <recommendedName>
        <fullName evidence="1">EAL domain-containing protein</fullName>
    </recommendedName>
</protein>
<dbReference type="Proteomes" id="UP000316128">
    <property type="component" value="Segment"/>
</dbReference>
<organism evidence="2 3">
    <name type="scientific">Aeromonas phage 2L372D</name>
    <dbReference type="NCBI Taxonomy" id="2588097"/>
    <lineage>
        <taxon>Viruses</taxon>
        <taxon>Duplodnaviria</taxon>
        <taxon>Heunggongvirae</taxon>
        <taxon>Uroviricota</taxon>
        <taxon>Caudoviricetes</taxon>
        <taxon>Plateaulakevirus</taxon>
        <taxon>Plateaulakevirus pv2L372D</taxon>
    </lineage>
</organism>
<evidence type="ECO:0000313" key="2">
    <source>
        <dbReference type="EMBL" id="QDB73949.1"/>
    </source>
</evidence>
<evidence type="ECO:0000313" key="3">
    <source>
        <dbReference type="Proteomes" id="UP000316128"/>
    </source>
</evidence>
<accession>A0A4Y5TY57</accession>
<evidence type="ECO:0000259" key="1">
    <source>
        <dbReference type="PROSITE" id="PS50883"/>
    </source>
</evidence>
<dbReference type="PROSITE" id="PS50883">
    <property type="entry name" value="EAL"/>
    <property type="match status" value="1"/>
</dbReference>
<name>A0A4Y5TY57_9CAUD</name>
<sequence>MEPYDKVKVDLSWVNDIYFDTEDDTVTASVFVEPLVMFCKEMLEKYENGMEKDE</sequence>
<reference evidence="2 3" key="1">
    <citation type="submission" date="2019-04" db="EMBL/GenBank/DDBJ databases">
        <title>Nine Novel Phages from a Plateau Lake in Southwest China Provide Insights into Aeromonas Phage Diversity.</title>
        <authorList>
            <person name="Xiao W."/>
            <person name="Bai M."/>
            <person name="Wang Y."/>
            <person name="Cui X."/>
        </authorList>
    </citation>
    <scope>NUCLEOTIDE SEQUENCE [LARGE SCALE GENOMIC DNA]</scope>
</reference>
<gene>
    <name evidence="2" type="ORF">2L372D_035</name>
</gene>
<keyword evidence="3" id="KW-1185">Reference proteome</keyword>
<proteinExistence type="predicted"/>
<feature type="domain" description="EAL" evidence="1">
    <location>
        <begin position="1"/>
        <end position="54"/>
    </location>
</feature>
<dbReference type="EMBL" id="MK804893">
    <property type="protein sequence ID" value="QDB73949.1"/>
    <property type="molecule type" value="Genomic_DNA"/>
</dbReference>